<dbReference type="Proteomes" id="UP000656042">
    <property type="component" value="Unassembled WGS sequence"/>
</dbReference>
<gene>
    <name evidence="1" type="ORF">GCM10012284_58380</name>
</gene>
<reference evidence="1" key="2">
    <citation type="submission" date="2020-09" db="EMBL/GenBank/DDBJ databases">
        <authorList>
            <person name="Sun Q."/>
            <person name="Zhou Y."/>
        </authorList>
    </citation>
    <scope>NUCLEOTIDE SEQUENCE</scope>
    <source>
        <strain evidence="1">CGMCC 4.7299</strain>
    </source>
</reference>
<keyword evidence="2" id="KW-1185">Reference proteome</keyword>
<comment type="caution">
    <text evidence="1">The sequence shown here is derived from an EMBL/GenBank/DDBJ whole genome shotgun (WGS) entry which is preliminary data.</text>
</comment>
<reference evidence="1" key="1">
    <citation type="journal article" date="2014" name="Int. J. Syst. Evol. Microbiol.">
        <title>Complete genome sequence of Corynebacterium casei LMG S-19264T (=DSM 44701T), isolated from a smear-ripened cheese.</title>
        <authorList>
            <consortium name="US DOE Joint Genome Institute (JGI-PGF)"/>
            <person name="Walter F."/>
            <person name="Albersmeier A."/>
            <person name="Kalinowski J."/>
            <person name="Ruckert C."/>
        </authorList>
    </citation>
    <scope>NUCLEOTIDE SEQUENCE</scope>
    <source>
        <strain evidence="1">CGMCC 4.7299</strain>
    </source>
</reference>
<organism evidence="1 2">
    <name type="scientific">Mangrovihabitans endophyticus</name>
    <dbReference type="NCBI Taxonomy" id="1751298"/>
    <lineage>
        <taxon>Bacteria</taxon>
        <taxon>Bacillati</taxon>
        <taxon>Actinomycetota</taxon>
        <taxon>Actinomycetes</taxon>
        <taxon>Micromonosporales</taxon>
        <taxon>Micromonosporaceae</taxon>
        <taxon>Mangrovihabitans</taxon>
    </lineage>
</organism>
<protein>
    <submittedName>
        <fullName evidence="1">Uncharacterized protein</fullName>
    </submittedName>
</protein>
<dbReference type="RefSeq" id="WP_229716262.1">
    <property type="nucleotide sequence ID" value="NZ_BMMX01000050.1"/>
</dbReference>
<accession>A0A8J3C7C9</accession>
<evidence type="ECO:0000313" key="1">
    <source>
        <dbReference type="EMBL" id="GGL16061.1"/>
    </source>
</evidence>
<sequence>MVQRHWWNGSKTARLRRDVYIRSDGSRWDVLVQIGGTAGRYRVQDCPSGSSAVIVAGAWRGSDADWQELAPPADAAPSR</sequence>
<evidence type="ECO:0000313" key="2">
    <source>
        <dbReference type="Proteomes" id="UP000656042"/>
    </source>
</evidence>
<name>A0A8J3C7C9_9ACTN</name>
<proteinExistence type="predicted"/>
<dbReference type="AlphaFoldDB" id="A0A8J3C7C9"/>
<dbReference type="EMBL" id="BMMX01000050">
    <property type="protein sequence ID" value="GGL16061.1"/>
    <property type="molecule type" value="Genomic_DNA"/>
</dbReference>